<sequence length="154" mass="17183">MVREGPAVFHSFRDRSNYSIKASVATATLSRESEGSGIVSIVKFSIMPTEIKSLELYQNLYFLAFACSAHCDISASAVRPDGQVARALTLSAIVDAMLDKLHEMETIVSDGKAMFDELENFAERIEKLESKCETLSIRIDESNDLTRSEIQRLR</sequence>
<reference evidence="2 3" key="1">
    <citation type="submission" date="2021-06" db="EMBL/GenBank/DDBJ databases">
        <title>Caerostris extrusa draft genome.</title>
        <authorList>
            <person name="Kono N."/>
            <person name="Arakawa K."/>
        </authorList>
    </citation>
    <scope>NUCLEOTIDE SEQUENCE [LARGE SCALE GENOMIC DNA]</scope>
</reference>
<feature type="coiled-coil region" evidence="1">
    <location>
        <begin position="111"/>
        <end position="145"/>
    </location>
</feature>
<comment type="caution">
    <text evidence="2">The sequence shown here is derived from an EMBL/GenBank/DDBJ whole genome shotgun (WGS) entry which is preliminary data.</text>
</comment>
<dbReference type="EMBL" id="BPLR01003561">
    <property type="protein sequence ID" value="GIX86000.1"/>
    <property type="molecule type" value="Genomic_DNA"/>
</dbReference>
<keyword evidence="3" id="KW-1185">Reference proteome</keyword>
<dbReference type="AlphaFoldDB" id="A0AAV4NQF6"/>
<protein>
    <submittedName>
        <fullName evidence="2">Uncharacterized protein</fullName>
    </submittedName>
</protein>
<organism evidence="2 3">
    <name type="scientific">Caerostris extrusa</name>
    <name type="common">Bark spider</name>
    <name type="synonym">Caerostris bankana</name>
    <dbReference type="NCBI Taxonomy" id="172846"/>
    <lineage>
        <taxon>Eukaryota</taxon>
        <taxon>Metazoa</taxon>
        <taxon>Ecdysozoa</taxon>
        <taxon>Arthropoda</taxon>
        <taxon>Chelicerata</taxon>
        <taxon>Arachnida</taxon>
        <taxon>Araneae</taxon>
        <taxon>Araneomorphae</taxon>
        <taxon>Entelegynae</taxon>
        <taxon>Araneoidea</taxon>
        <taxon>Araneidae</taxon>
        <taxon>Caerostris</taxon>
    </lineage>
</organism>
<evidence type="ECO:0000313" key="3">
    <source>
        <dbReference type="Proteomes" id="UP001054945"/>
    </source>
</evidence>
<proteinExistence type="predicted"/>
<evidence type="ECO:0000256" key="1">
    <source>
        <dbReference type="SAM" id="Coils"/>
    </source>
</evidence>
<keyword evidence="1" id="KW-0175">Coiled coil</keyword>
<name>A0AAV4NQF6_CAEEX</name>
<accession>A0AAV4NQF6</accession>
<gene>
    <name evidence="2" type="ORF">CEXT_283791</name>
</gene>
<dbReference type="Proteomes" id="UP001054945">
    <property type="component" value="Unassembled WGS sequence"/>
</dbReference>
<evidence type="ECO:0000313" key="2">
    <source>
        <dbReference type="EMBL" id="GIX86000.1"/>
    </source>
</evidence>